<proteinExistence type="predicted"/>
<protein>
    <submittedName>
        <fullName evidence="1">Uncharacterized protein</fullName>
    </submittedName>
</protein>
<organism evidence="1 2">
    <name type="scientific">Tepiditoga spiralis</name>
    <dbReference type="NCBI Taxonomy" id="2108365"/>
    <lineage>
        <taxon>Bacteria</taxon>
        <taxon>Thermotogati</taxon>
        <taxon>Thermotogota</taxon>
        <taxon>Thermotogae</taxon>
        <taxon>Petrotogales</taxon>
        <taxon>Petrotogaceae</taxon>
        <taxon>Tepiditoga</taxon>
    </lineage>
</organism>
<name>A0A7G1G202_9BACT</name>
<dbReference type="RefSeq" id="WP_190615442.1">
    <property type="nucleotide sequence ID" value="NZ_AP018712.1"/>
</dbReference>
<dbReference type="EMBL" id="AP018712">
    <property type="protein sequence ID" value="BBE30330.1"/>
    <property type="molecule type" value="Genomic_DNA"/>
</dbReference>
<evidence type="ECO:0000313" key="1">
    <source>
        <dbReference type="EMBL" id="BBE30330.1"/>
    </source>
</evidence>
<evidence type="ECO:0000313" key="2">
    <source>
        <dbReference type="Proteomes" id="UP000516361"/>
    </source>
</evidence>
<reference evidence="1 2" key="1">
    <citation type="submission" date="2018-06" db="EMBL/GenBank/DDBJ databases">
        <title>Genome sequencing of Oceanotoga sp. sy52.</title>
        <authorList>
            <person name="Mori K."/>
        </authorList>
    </citation>
    <scope>NUCLEOTIDE SEQUENCE [LARGE SCALE GENOMIC DNA]</scope>
    <source>
        <strain evidence="2">sy52</strain>
    </source>
</reference>
<dbReference type="KEGG" id="ocy:OSSY52_04710"/>
<gene>
    <name evidence="1" type="ORF">OSSY52_04710</name>
</gene>
<keyword evidence="2" id="KW-1185">Reference proteome</keyword>
<sequence>MKKIILLMFLIFSILTYSKTIAEFIEINRETNINFDEISKILENKFGNFTFVKRQISYNSKLTFNIFKNPNIADYGIYIKINNIKKEEKITKNVLFIRNDNSGTYVYFKNIYVPITSKKRYDYDGKNYFLSKNGKYIYLDNYLWAKNEEDKFIEFSGYYKKELKTIKTYKYSLNGIYELVDFKTSFVVSSGSLNTSSSNKETLIKSSLNKINFNFKKFYNEKPKIALYISKNGYESIENKLYDYIRTNFENDGRYAVLDRNNLDKLFEEKKLDMITKNTNKVASNFKNVEYIILLQVNMYKKEKYSTYNEYNFLNNVYGEYSNNYKLDVGTYYNEVKNKDKITYTPSATGIYVKTIKTPWDRKPKYLNIKNFYTKIGNVDLKEDIILNYTYRIIDLKTATLLGEKTNSINKDLYLSKPTNFYGGIESDIESTAINSIVYNISKDMSYNIMTIFPIRTTVNKVINNEVFINSGLNYGVLPFSIYRIIDKYKTIGQVRVVLPMLKESKTKIISLKDKNSIPKSGDLAYEDFYFIKPLGFSIGINSCGLENFGFEFKYRFFNIYNETKSFISFINSYNIQNITDEFNEIYKKYETNFNLSLGFNLFSTNYLNVFAGGGIIYFLDKSSLNIYPMLEINSLKKDKNFSIYFRVSYTNNTIEELVGFETDF</sequence>
<dbReference type="AlphaFoldDB" id="A0A7G1G202"/>
<dbReference type="InParanoid" id="A0A7G1G202"/>
<accession>A0A7G1G202</accession>
<dbReference type="Proteomes" id="UP000516361">
    <property type="component" value="Chromosome"/>
</dbReference>